<keyword evidence="2" id="KW-0812">Transmembrane</keyword>
<organism evidence="3 4">
    <name type="scientific">Dactylosporangium darangshiense</name>
    <dbReference type="NCBI Taxonomy" id="579108"/>
    <lineage>
        <taxon>Bacteria</taxon>
        <taxon>Bacillati</taxon>
        <taxon>Actinomycetota</taxon>
        <taxon>Actinomycetes</taxon>
        <taxon>Micromonosporales</taxon>
        <taxon>Micromonosporaceae</taxon>
        <taxon>Dactylosporangium</taxon>
    </lineage>
</organism>
<name>A0ABP8DRC9_9ACTN</name>
<keyword evidence="2" id="KW-0472">Membrane</keyword>
<sequence>MPDPEATVPLPPPVRPEPDHRPARGLIAGLAAGVVLAGGVLALLIGRIDRSPAEAAEGPPQRFTSPQALVDYLDRRGLTCDAYETVGDSRDGVGRGRCEAAGASVGVGVYAIHSEVEAQWSSLAGSREPLFMALGENWTVDGPADWTKRVADALNAQYRAQA</sequence>
<gene>
    <name evidence="3" type="ORF">GCM10022255_099180</name>
</gene>
<feature type="region of interest" description="Disordered" evidence="1">
    <location>
        <begin position="1"/>
        <end position="21"/>
    </location>
</feature>
<protein>
    <submittedName>
        <fullName evidence="3">Uncharacterized protein</fullName>
    </submittedName>
</protein>
<comment type="caution">
    <text evidence="3">The sequence shown here is derived from an EMBL/GenBank/DDBJ whole genome shotgun (WGS) entry which is preliminary data.</text>
</comment>
<evidence type="ECO:0000256" key="1">
    <source>
        <dbReference type="SAM" id="MobiDB-lite"/>
    </source>
</evidence>
<reference evidence="4" key="1">
    <citation type="journal article" date="2019" name="Int. J. Syst. Evol. Microbiol.">
        <title>The Global Catalogue of Microorganisms (GCM) 10K type strain sequencing project: providing services to taxonomists for standard genome sequencing and annotation.</title>
        <authorList>
            <consortium name="The Broad Institute Genomics Platform"/>
            <consortium name="The Broad Institute Genome Sequencing Center for Infectious Disease"/>
            <person name="Wu L."/>
            <person name="Ma J."/>
        </authorList>
    </citation>
    <scope>NUCLEOTIDE SEQUENCE [LARGE SCALE GENOMIC DNA]</scope>
    <source>
        <strain evidence="4">JCM 17441</strain>
    </source>
</reference>
<evidence type="ECO:0000313" key="4">
    <source>
        <dbReference type="Proteomes" id="UP001500620"/>
    </source>
</evidence>
<dbReference type="EMBL" id="BAABAT010000052">
    <property type="protein sequence ID" value="GAA4262463.1"/>
    <property type="molecule type" value="Genomic_DNA"/>
</dbReference>
<evidence type="ECO:0000313" key="3">
    <source>
        <dbReference type="EMBL" id="GAA4262463.1"/>
    </source>
</evidence>
<keyword evidence="2" id="KW-1133">Transmembrane helix</keyword>
<feature type="transmembrane region" description="Helical" evidence="2">
    <location>
        <begin position="25"/>
        <end position="45"/>
    </location>
</feature>
<feature type="compositionally biased region" description="Pro residues" evidence="1">
    <location>
        <begin position="1"/>
        <end position="15"/>
    </location>
</feature>
<evidence type="ECO:0000256" key="2">
    <source>
        <dbReference type="SAM" id="Phobius"/>
    </source>
</evidence>
<proteinExistence type="predicted"/>
<dbReference type="Proteomes" id="UP001500620">
    <property type="component" value="Unassembled WGS sequence"/>
</dbReference>
<keyword evidence="4" id="KW-1185">Reference proteome</keyword>
<accession>A0ABP8DRC9</accession>